<comment type="subcellular location">
    <subcellularLocation>
        <location evidence="1">Nucleus</location>
    </subcellularLocation>
</comment>
<dbReference type="Pfam" id="PF10545">
    <property type="entry name" value="MADF_DNA_bdg"/>
    <property type="match status" value="1"/>
</dbReference>
<evidence type="ECO:0000256" key="1">
    <source>
        <dbReference type="PROSITE-ProRule" id="PRU00371"/>
    </source>
</evidence>
<dbReference type="PROSITE" id="PS51031">
    <property type="entry name" value="BESS"/>
    <property type="match status" value="1"/>
</dbReference>
<proteinExistence type="predicted"/>
<reference evidence="6" key="2">
    <citation type="submission" date="2025-05" db="UniProtKB">
        <authorList>
            <consortium name="EnsemblMetazoa"/>
        </authorList>
    </citation>
    <scope>IDENTIFICATION</scope>
    <source>
        <strain evidence="6">Foshan</strain>
    </source>
</reference>
<accession>A0ABM1YNS9</accession>
<keyword evidence="3" id="KW-0472">Membrane</keyword>
<dbReference type="InterPro" id="IPR006578">
    <property type="entry name" value="MADF-dom"/>
</dbReference>
<evidence type="ECO:0000259" key="4">
    <source>
        <dbReference type="PROSITE" id="PS51029"/>
    </source>
</evidence>
<dbReference type="RefSeq" id="XP_062699739.1">
    <property type="nucleotide sequence ID" value="XM_062843755.1"/>
</dbReference>
<dbReference type="Proteomes" id="UP000069940">
    <property type="component" value="Unassembled WGS sequence"/>
</dbReference>
<organism evidence="6 7">
    <name type="scientific">Aedes albopictus</name>
    <name type="common">Asian tiger mosquito</name>
    <name type="synonym">Stegomyia albopicta</name>
    <dbReference type="NCBI Taxonomy" id="7160"/>
    <lineage>
        <taxon>Eukaryota</taxon>
        <taxon>Metazoa</taxon>
        <taxon>Ecdysozoa</taxon>
        <taxon>Arthropoda</taxon>
        <taxon>Hexapoda</taxon>
        <taxon>Insecta</taxon>
        <taxon>Pterygota</taxon>
        <taxon>Neoptera</taxon>
        <taxon>Endopterygota</taxon>
        <taxon>Diptera</taxon>
        <taxon>Nematocera</taxon>
        <taxon>Culicoidea</taxon>
        <taxon>Culicidae</taxon>
        <taxon>Culicinae</taxon>
        <taxon>Aedini</taxon>
        <taxon>Aedes</taxon>
        <taxon>Stegomyia</taxon>
    </lineage>
</organism>
<keyword evidence="1" id="KW-0539">Nucleus</keyword>
<dbReference type="SMART" id="SM00595">
    <property type="entry name" value="MADF"/>
    <property type="match status" value="1"/>
</dbReference>
<keyword evidence="3" id="KW-1133">Transmembrane helix</keyword>
<dbReference type="PROSITE" id="PS51029">
    <property type="entry name" value="MADF"/>
    <property type="match status" value="1"/>
</dbReference>
<evidence type="ECO:0000256" key="3">
    <source>
        <dbReference type="SAM" id="Phobius"/>
    </source>
</evidence>
<feature type="transmembrane region" description="Helical" evidence="3">
    <location>
        <begin position="46"/>
        <end position="68"/>
    </location>
</feature>
<protein>
    <recommendedName>
        <fullName evidence="8">MADF domain-containing protein</fullName>
    </recommendedName>
</protein>
<evidence type="ECO:0000259" key="5">
    <source>
        <dbReference type="PROSITE" id="PS51031"/>
    </source>
</evidence>
<keyword evidence="3" id="KW-0812">Transmembrane</keyword>
<keyword evidence="7" id="KW-1185">Reference proteome</keyword>
<reference evidence="7" key="1">
    <citation type="journal article" date="2015" name="Proc. Natl. Acad. Sci. U.S.A.">
        <title>Genome sequence of the Asian Tiger mosquito, Aedes albopictus, reveals insights into its biology, genetics, and evolution.</title>
        <authorList>
            <person name="Chen X.G."/>
            <person name="Jiang X."/>
            <person name="Gu J."/>
            <person name="Xu M."/>
            <person name="Wu Y."/>
            <person name="Deng Y."/>
            <person name="Zhang C."/>
            <person name="Bonizzoni M."/>
            <person name="Dermauw W."/>
            <person name="Vontas J."/>
            <person name="Armbruster P."/>
            <person name="Huang X."/>
            <person name="Yang Y."/>
            <person name="Zhang H."/>
            <person name="He W."/>
            <person name="Peng H."/>
            <person name="Liu Y."/>
            <person name="Wu K."/>
            <person name="Chen J."/>
            <person name="Lirakis M."/>
            <person name="Topalis P."/>
            <person name="Van Leeuwen T."/>
            <person name="Hall A.B."/>
            <person name="Jiang X."/>
            <person name="Thorpe C."/>
            <person name="Mueller R.L."/>
            <person name="Sun C."/>
            <person name="Waterhouse R.M."/>
            <person name="Yan G."/>
            <person name="Tu Z.J."/>
            <person name="Fang X."/>
            <person name="James A.A."/>
        </authorList>
    </citation>
    <scope>NUCLEOTIDE SEQUENCE [LARGE SCALE GENOMIC DNA]</scope>
    <source>
        <strain evidence="7">Foshan</strain>
    </source>
</reference>
<name>A0ABM1YNS9_AEDAL</name>
<evidence type="ECO:0000313" key="6">
    <source>
        <dbReference type="EnsemblMetazoa" id="AALFPA23_010802.P15207"/>
    </source>
</evidence>
<dbReference type="EnsemblMetazoa" id="AALFPA23_010802.R15207">
    <property type="protein sequence ID" value="AALFPA23_010802.P15207"/>
    <property type="gene ID" value="AALFPA23_010802"/>
</dbReference>
<feature type="domain" description="BESS" evidence="5">
    <location>
        <begin position="504"/>
        <end position="543"/>
    </location>
</feature>
<sequence length="548" mass="62806">MGIFISNDSNVLSTKSITLTFVQFLTIRQFEERAAWETHLDESHKFVNTFLCVFDVSFVLIRIFVFLYRRGYRGFPGPGPVPCLSQAMFQIIKTGQSKSNPKQSQLHYVNFPRKDCSSPPPLVLSAAAYTQMSAGGKRQFVKVNEEMFVNEIKKRPILYNTHLKDYKKFSTRHEAWAEVAVAMNLSEGECKKRWRSLRDAFMKVVRNKSEEEQKTWIHYRLLEFLLPYIGNRTRGTSRTVELMDDFDEDTEYVEIEEDMDIFEESRQPITVSYVTEDGKEVFQMLQDPDTIPEGAVIGIEETEEEDEGEEDEMFPAMHHSEQMTPNETLHSQDNHTGSFMYEERLDSTMLELQEAFESTRQASFADASREEGIKQEALSDADGSEIHVEEIEMDSLISEQPEDYQTDTQSEAQHLMEALRPSIIREPSPVEDLLEPPIHEPIPVATETTHSPTPPPITNSALSLPVEASEPVAANPVPMPSVSLPREESTIRESDTKPSSSSCMDSDERFLLSCAPILRRLPNKKNQLARLRIQQLLFELEYDEKYNS</sequence>
<feature type="compositionally biased region" description="Basic and acidic residues" evidence="2">
    <location>
        <begin position="485"/>
        <end position="496"/>
    </location>
</feature>
<dbReference type="PANTHER" id="PTHR12243:SF67">
    <property type="entry name" value="COREPRESSOR OF PANGOLIN, ISOFORM A-RELATED"/>
    <property type="match status" value="1"/>
</dbReference>
<feature type="region of interest" description="Disordered" evidence="2">
    <location>
        <begin position="472"/>
        <end position="505"/>
    </location>
</feature>
<dbReference type="PANTHER" id="PTHR12243">
    <property type="entry name" value="MADF DOMAIN TRANSCRIPTION FACTOR"/>
    <property type="match status" value="1"/>
</dbReference>
<dbReference type="InterPro" id="IPR039353">
    <property type="entry name" value="TF_Adf1"/>
</dbReference>
<dbReference type="InterPro" id="IPR004210">
    <property type="entry name" value="BESS_motif"/>
</dbReference>
<evidence type="ECO:0008006" key="8">
    <source>
        <dbReference type="Google" id="ProtNLM"/>
    </source>
</evidence>
<dbReference type="Pfam" id="PF02944">
    <property type="entry name" value="BESS"/>
    <property type="match status" value="1"/>
</dbReference>
<evidence type="ECO:0000256" key="2">
    <source>
        <dbReference type="SAM" id="MobiDB-lite"/>
    </source>
</evidence>
<dbReference type="GeneID" id="109428049"/>
<evidence type="ECO:0000313" key="7">
    <source>
        <dbReference type="Proteomes" id="UP000069940"/>
    </source>
</evidence>
<feature type="domain" description="MADF" evidence="4">
    <location>
        <begin position="147"/>
        <end position="230"/>
    </location>
</feature>